<organism evidence="1 2">
    <name type="scientific">Plakobranchus ocellatus</name>
    <dbReference type="NCBI Taxonomy" id="259542"/>
    <lineage>
        <taxon>Eukaryota</taxon>
        <taxon>Metazoa</taxon>
        <taxon>Spiralia</taxon>
        <taxon>Lophotrochozoa</taxon>
        <taxon>Mollusca</taxon>
        <taxon>Gastropoda</taxon>
        <taxon>Heterobranchia</taxon>
        <taxon>Euthyneura</taxon>
        <taxon>Panpulmonata</taxon>
        <taxon>Sacoglossa</taxon>
        <taxon>Placobranchoidea</taxon>
        <taxon>Plakobranchidae</taxon>
        <taxon>Plakobranchus</taxon>
    </lineage>
</organism>
<accession>A0AAV3YUT4</accession>
<name>A0AAV3YUT4_9GAST</name>
<proteinExistence type="predicted"/>
<protein>
    <submittedName>
        <fullName evidence="1">Uncharacterized protein</fullName>
    </submittedName>
</protein>
<dbReference type="AlphaFoldDB" id="A0AAV3YUT4"/>
<evidence type="ECO:0000313" key="1">
    <source>
        <dbReference type="EMBL" id="GFN86944.1"/>
    </source>
</evidence>
<keyword evidence="2" id="KW-1185">Reference proteome</keyword>
<evidence type="ECO:0000313" key="2">
    <source>
        <dbReference type="Proteomes" id="UP000735302"/>
    </source>
</evidence>
<comment type="caution">
    <text evidence="1">The sequence shown here is derived from an EMBL/GenBank/DDBJ whole genome shotgun (WGS) entry which is preliminary data.</text>
</comment>
<gene>
    <name evidence="1" type="ORF">PoB_001345000</name>
</gene>
<dbReference type="EMBL" id="BLXT01001627">
    <property type="protein sequence ID" value="GFN86944.1"/>
    <property type="molecule type" value="Genomic_DNA"/>
</dbReference>
<dbReference type="Proteomes" id="UP000735302">
    <property type="component" value="Unassembled WGS sequence"/>
</dbReference>
<sequence>MNRDRTNIDRLQNHVCGAKIADLSNVSCQPEPGNGAVGGNEVTGRKTRSWLRQLVRPHARPVLAQEPLTSAASDYLRTGLRTLRVH</sequence>
<reference evidence="1 2" key="1">
    <citation type="journal article" date="2021" name="Elife">
        <title>Chloroplast acquisition without the gene transfer in kleptoplastic sea slugs, Plakobranchus ocellatus.</title>
        <authorList>
            <person name="Maeda T."/>
            <person name="Takahashi S."/>
            <person name="Yoshida T."/>
            <person name="Shimamura S."/>
            <person name="Takaki Y."/>
            <person name="Nagai Y."/>
            <person name="Toyoda A."/>
            <person name="Suzuki Y."/>
            <person name="Arimoto A."/>
            <person name="Ishii H."/>
            <person name="Satoh N."/>
            <person name="Nishiyama T."/>
            <person name="Hasebe M."/>
            <person name="Maruyama T."/>
            <person name="Minagawa J."/>
            <person name="Obokata J."/>
            <person name="Shigenobu S."/>
        </authorList>
    </citation>
    <scope>NUCLEOTIDE SEQUENCE [LARGE SCALE GENOMIC DNA]</scope>
</reference>